<dbReference type="InterPro" id="IPR017825">
    <property type="entry name" value="Lycopene_cyclase_dom"/>
</dbReference>
<evidence type="ECO:0000256" key="1">
    <source>
        <dbReference type="ARBA" id="ARBA00004141"/>
    </source>
</evidence>
<keyword evidence="4" id="KW-0125">Carotenoid biosynthesis</keyword>
<evidence type="ECO:0000256" key="5">
    <source>
        <dbReference type="ARBA" id="ARBA00022989"/>
    </source>
</evidence>
<dbReference type="NCBIfam" id="TIGR03462">
    <property type="entry name" value="CarR_dom_SF"/>
    <property type="match status" value="1"/>
</dbReference>
<name>A0ABX0TIK0_9MICC</name>
<comment type="caution">
    <text evidence="9">The sequence shown here is derived from an EMBL/GenBank/DDBJ whole genome shotgun (WGS) entry which is preliminary data.</text>
</comment>
<dbReference type="Proteomes" id="UP000802392">
    <property type="component" value="Unassembled WGS sequence"/>
</dbReference>
<evidence type="ECO:0000256" key="6">
    <source>
        <dbReference type="ARBA" id="ARBA00023136"/>
    </source>
</evidence>
<feature type="transmembrane region" description="Helical" evidence="8">
    <location>
        <begin position="34"/>
        <end position="61"/>
    </location>
</feature>
<feature type="transmembrane region" description="Helical" evidence="8">
    <location>
        <begin position="5"/>
        <end position="22"/>
    </location>
</feature>
<evidence type="ECO:0000256" key="7">
    <source>
        <dbReference type="ARBA" id="ARBA00023235"/>
    </source>
</evidence>
<proteinExistence type="predicted"/>
<keyword evidence="5 8" id="KW-1133">Transmembrane helix</keyword>
<keyword evidence="6 8" id="KW-0472">Membrane</keyword>
<evidence type="ECO:0000256" key="4">
    <source>
        <dbReference type="ARBA" id="ARBA00022746"/>
    </source>
</evidence>
<dbReference type="EMBL" id="JAAOZD010000003">
    <property type="protein sequence ID" value="NIJ01646.1"/>
    <property type="molecule type" value="Genomic_DNA"/>
</dbReference>
<feature type="transmembrane region" description="Helical" evidence="8">
    <location>
        <begin position="81"/>
        <end position="98"/>
    </location>
</feature>
<evidence type="ECO:0000313" key="10">
    <source>
        <dbReference type="Proteomes" id="UP000802392"/>
    </source>
</evidence>
<keyword evidence="3 8" id="KW-0812">Transmembrane</keyword>
<keyword evidence="7" id="KW-0413">Isomerase</keyword>
<evidence type="ECO:0000256" key="3">
    <source>
        <dbReference type="ARBA" id="ARBA00022692"/>
    </source>
</evidence>
<comment type="pathway">
    <text evidence="2">Carotenoid biosynthesis.</text>
</comment>
<organism evidence="9 10">
    <name type="scientific">Paenarthrobacter ilicis</name>
    <dbReference type="NCBI Taxonomy" id="43665"/>
    <lineage>
        <taxon>Bacteria</taxon>
        <taxon>Bacillati</taxon>
        <taxon>Actinomycetota</taxon>
        <taxon>Actinomycetes</taxon>
        <taxon>Micrococcales</taxon>
        <taxon>Micrococcaceae</taxon>
        <taxon>Paenarthrobacter</taxon>
    </lineage>
</organism>
<protein>
    <submittedName>
        <fullName evidence="9">Lycopene cyclase domain-containing protein</fullName>
    </submittedName>
</protein>
<keyword evidence="10" id="KW-1185">Reference proteome</keyword>
<evidence type="ECO:0000256" key="8">
    <source>
        <dbReference type="SAM" id="Phobius"/>
    </source>
</evidence>
<gene>
    <name evidence="9" type="ORF">FHR86_001967</name>
</gene>
<reference evidence="9 10" key="1">
    <citation type="submission" date="2020-03" db="EMBL/GenBank/DDBJ databases">
        <title>Genomic Encyclopedia of Type Strains, Phase III (KMG-III): the genomes of soil and plant-associated and newly described type strains.</title>
        <authorList>
            <person name="Whitman W."/>
        </authorList>
    </citation>
    <scope>NUCLEOTIDE SEQUENCE [LARGE SCALE GENOMIC DNA]</scope>
    <source>
        <strain evidence="9 10">CECT 4207</strain>
    </source>
</reference>
<accession>A0ABX0TIK0</accession>
<comment type="subcellular location">
    <subcellularLocation>
        <location evidence="1">Membrane</location>
        <topology evidence="1">Multi-pass membrane protein</topology>
    </subcellularLocation>
</comment>
<evidence type="ECO:0000256" key="2">
    <source>
        <dbReference type="ARBA" id="ARBA00004829"/>
    </source>
</evidence>
<sequence>MMGILYLVCLLLGITCMLLLDHRFQLFFWRDATAAAVVTSVGLAFLLAWDLAGIGLGIFLRGEGTIATGLMLAPELPVEEPVFLTFLVLCTMVLYTGARKLLDGSRKRLDGAPRSAPDAKTRENV</sequence>
<evidence type="ECO:0000313" key="9">
    <source>
        <dbReference type="EMBL" id="NIJ01646.1"/>
    </source>
</evidence>